<gene>
    <name evidence="1" type="ORF">FOPG_05923</name>
</gene>
<dbReference type="AlphaFoldDB" id="X0I936"/>
<dbReference type="EMBL" id="JH658828">
    <property type="protein sequence ID" value="EXL80634.1"/>
    <property type="molecule type" value="Genomic_DNA"/>
</dbReference>
<dbReference type="EMBL" id="JH658828">
    <property type="protein sequence ID" value="EXL80635.1"/>
    <property type="molecule type" value="Genomic_DNA"/>
</dbReference>
<dbReference type="EMBL" id="JH658828">
    <property type="protein sequence ID" value="EXL80636.1"/>
    <property type="molecule type" value="Genomic_DNA"/>
</dbReference>
<dbReference type="EMBL" id="JH658828">
    <property type="protein sequence ID" value="EXL80630.1"/>
    <property type="molecule type" value="Genomic_DNA"/>
</dbReference>
<name>X0I936_FUSOX</name>
<dbReference type="Proteomes" id="UP000030676">
    <property type="component" value="Unassembled WGS sequence"/>
</dbReference>
<dbReference type="EMBL" id="JH658828">
    <property type="protein sequence ID" value="EXL80628.1"/>
    <property type="molecule type" value="Genomic_DNA"/>
</dbReference>
<dbReference type="EMBL" id="JH658828">
    <property type="protein sequence ID" value="EXL80633.1"/>
    <property type="molecule type" value="Genomic_DNA"/>
</dbReference>
<reference evidence="1" key="1">
    <citation type="submission" date="2011-11" db="EMBL/GenBank/DDBJ databases">
        <title>The Genome Sequence of Fusarium oxysporum PHW808.</title>
        <authorList>
            <consortium name="The Broad Institute Genome Sequencing Platform"/>
            <person name="Ma L.-J."/>
            <person name="Gale L.R."/>
            <person name="Schwartz D.C."/>
            <person name="Zhou S."/>
            <person name="Corby-Kistler H."/>
            <person name="Young S.K."/>
            <person name="Zeng Q."/>
            <person name="Gargeya S."/>
            <person name="Fitzgerald M."/>
            <person name="Haas B."/>
            <person name="Abouelleil A."/>
            <person name="Alvarado L."/>
            <person name="Arachchi H.M."/>
            <person name="Berlin A."/>
            <person name="Brown A."/>
            <person name="Chapman S.B."/>
            <person name="Chen Z."/>
            <person name="Dunbar C."/>
            <person name="Freedman E."/>
            <person name="Gearin G."/>
            <person name="Goldberg J."/>
            <person name="Griggs A."/>
            <person name="Gujja S."/>
            <person name="Heiman D."/>
            <person name="Howarth C."/>
            <person name="Larson L."/>
            <person name="Lui A."/>
            <person name="MacDonald P.J.P."/>
            <person name="Montmayeur A."/>
            <person name="Murphy C."/>
            <person name="Neiman D."/>
            <person name="Pearson M."/>
            <person name="Priest M."/>
            <person name="Roberts A."/>
            <person name="Saif S."/>
            <person name="Shea T."/>
            <person name="Shenoy N."/>
            <person name="Sisk P."/>
            <person name="Stolte C."/>
            <person name="Sykes S."/>
            <person name="Wortman J."/>
            <person name="Nusbaum C."/>
            <person name="Birren B."/>
        </authorList>
    </citation>
    <scope>NUCLEOTIDE SEQUENCE [LARGE SCALE GENOMIC DNA]</scope>
    <source>
        <strain evidence="1">54008</strain>
    </source>
</reference>
<dbReference type="EMBL" id="JH658828">
    <property type="protein sequence ID" value="EXL80632.1"/>
    <property type="molecule type" value="Genomic_DNA"/>
</dbReference>
<protein>
    <submittedName>
        <fullName evidence="1">Uncharacterized protein</fullName>
    </submittedName>
</protein>
<dbReference type="EMBL" id="JH658828">
    <property type="protein sequence ID" value="EXL80631.1"/>
    <property type="molecule type" value="Genomic_DNA"/>
</dbReference>
<dbReference type="EMBL" id="JH658828">
    <property type="protein sequence ID" value="EXL80629.1"/>
    <property type="molecule type" value="Genomic_DNA"/>
</dbReference>
<accession>X0I936</accession>
<reference evidence="1" key="2">
    <citation type="submission" date="2012-05" db="EMBL/GenBank/DDBJ databases">
        <title>The Genome Annotation of Fusarium oxysporum PHW808.</title>
        <authorList>
            <consortium name="The Broad Institute Genomics Platform"/>
            <person name="Ma L.-J."/>
            <person name="Corby-Kistler H."/>
            <person name="Broz K."/>
            <person name="Gale L.R."/>
            <person name="Jonkers W."/>
            <person name="O'Donnell K."/>
            <person name="Ploetz R."/>
            <person name="Steinberg C."/>
            <person name="Schwartz D.C."/>
            <person name="VanEtten H."/>
            <person name="Zhou S."/>
            <person name="Young S.K."/>
            <person name="Zeng Q."/>
            <person name="Gargeya S."/>
            <person name="Fitzgerald M."/>
            <person name="Abouelleil A."/>
            <person name="Alvarado L."/>
            <person name="Chapman S.B."/>
            <person name="Gainer-Dewar J."/>
            <person name="Goldberg J."/>
            <person name="Griggs A."/>
            <person name="Gujja S."/>
            <person name="Hansen M."/>
            <person name="Howarth C."/>
            <person name="Imamovic A."/>
            <person name="Ireland A."/>
            <person name="Larimer J."/>
            <person name="McCowan C."/>
            <person name="Murphy C."/>
            <person name="Pearson M."/>
            <person name="Poon T.W."/>
            <person name="Priest M."/>
            <person name="Roberts A."/>
            <person name="Saif S."/>
            <person name="Shea T."/>
            <person name="Sykes S."/>
            <person name="Wortman J."/>
            <person name="Nusbaum C."/>
            <person name="Birren B."/>
        </authorList>
    </citation>
    <scope>NUCLEOTIDE SEQUENCE</scope>
    <source>
        <strain evidence="1">54008</strain>
    </source>
</reference>
<evidence type="ECO:0000313" key="1">
    <source>
        <dbReference type="EMBL" id="EXL80636.1"/>
    </source>
</evidence>
<dbReference type="EMBL" id="JH658828">
    <property type="protein sequence ID" value="EXL80627.1"/>
    <property type="molecule type" value="Genomic_DNA"/>
</dbReference>
<dbReference type="HOGENOM" id="CLU_1602800_0_0_1"/>
<organism evidence="1">
    <name type="scientific">Fusarium oxysporum f. sp. conglutinans race 2 54008</name>
    <dbReference type="NCBI Taxonomy" id="1089457"/>
    <lineage>
        <taxon>Eukaryota</taxon>
        <taxon>Fungi</taxon>
        <taxon>Dikarya</taxon>
        <taxon>Ascomycota</taxon>
        <taxon>Pezizomycotina</taxon>
        <taxon>Sordariomycetes</taxon>
        <taxon>Hypocreomycetidae</taxon>
        <taxon>Hypocreales</taxon>
        <taxon>Nectriaceae</taxon>
        <taxon>Fusarium</taxon>
        <taxon>Fusarium oxysporum species complex</taxon>
    </lineage>
</organism>
<proteinExistence type="predicted"/>
<sequence length="166" mass="19268">MTMAGALVPRKRRKRVPRFGALNPTRNQRMVMILGVGVVKKRRAKLVASWKNLPSIPTLHLPTERRIYGILGEYPKRTGPRRRESWRKLLWQLHPTPLQWKISGVAGLGKRNIHKVHFGELKIQYPHLHLTPLRLKIRMVTTFGVPLALERQNPLQRRRVDGDHGV</sequence>